<keyword evidence="4" id="KW-1185">Reference proteome</keyword>
<dbReference type="EMBL" id="BTCM01000001">
    <property type="protein sequence ID" value="GMK54677.1"/>
    <property type="molecule type" value="Genomic_DNA"/>
</dbReference>
<organism evidence="3 4">
    <name type="scientific">Cutaneotrichosporon spelunceum</name>
    <dbReference type="NCBI Taxonomy" id="1672016"/>
    <lineage>
        <taxon>Eukaryota</taxon>
        <taxon>Fungi</taxon>
        <taxon>Dikarya</taxon>
        <taxon>Basidiomycota</taxon>
        <taxon>Agaricomycotina</taxon>
        <taxon>Tremellomycetes</taxon>
        <taxon>Trichosporonales</taxon>
        <taxon>Trichosporonaceae</taxon>
        <taxon>Cutaneotrichosporon</taxon>
    </lineage>
</organism>
<dbReference type="GO" id="GO:0031929">
    <property type="term" value="P:TOR signaling"/>
    <property type="evidence" value="ECO:0007669"/>
    <property type="project" value="TreeGrafter"/>
</dbReference>
<dbReference type="PANTHER" id="PTHR21021:SF16">
    <property type="entry name" value="TIP41-LIKE PROTEIN"/>
    <property type="match status" value="1"/>
</dbReference>
<evidence type="ECO:0000256" key="1">
    <source>
        <dbReference type="ARBA" id="ARBA00006658"/>
    </source>
</evidence>
<feature type="compositionally biased region" description="Low complexity" evidence="2">
    <location>
        <begin position="308"/>
        <end position="347"/>
    </location>
</feature>
<dbReference type="InterPro" id="IPR007303">
    <property type="entry name" value="TIP41-like"/>
</dbReference>
<comment type="caution">
    <text evidence="3">The sequence shown here is derived from an EMBL/GenBank/DDBJ whole genome shotgun (WGS) entry which is preliminary data.</text>
</comment>
<accession>A0AAD3TQ00</accession>
<name>A0AAD3TQ00_9TREE</name>
<dbReference type="GO" id="GO:0005829">
    <property type="term" value="C:cytosol"/>
    <property type="evidence" value="ECO:0007669"/>
    <property type="project" value="TreeGrafter"/>
</dbReference>
<evidence type="ECO:0000313" key="4">
    <source>
        <dbReference type="Proteomes" id="UP001222932"/>
    </source>
</evidence>
<dbReference type="InterPro" id="IPR051330">
    <property type="entry name" value="Phosphatase_reg/MetRdx"/>
</dbReference>
<comment type="similarity">
    <text evidence="1">Belongs to the TIP41 family.</text>
</comment>
<proteinExistence type="inferred from homology"/>
<evidence type="ECO:0000313" key="3">
    <source>
        <dbReference type="EMBL" id="GMK54677.1"/>
    </source>
</evidence>
<evidence type="ECO:0000256" key="2">
    <source>
        <dbReference type="SAM" id="MobiDB-lite"/>
    </source>
</evidence>
<dbReference type="AlphaFoldDB" id="A0AAD3TQ00"/>
<sequence>MSNEPLPPVAAPAHVWTPTASAPAYSLKQGKTGSEMRVGSWTMTSAKRAILNGKEIDALEKELSLPLPEMTFGNNGLELAFEDGVTIAFDGVSALREVAVGDGWEERVGGGVLVSMAKSWSQRSASSALSDVPLSTKPVRPHDWTFSTTYAGTVTGASFEASDTAEIPLRLLARQDPVRDRILFYEDVGLFHDELHDHGESILNVRLRVMPHSFFLLSRLFVRVDNVLFRIFDVRMYHAFDTDEVVRECTGLEAEYDAVKAHLEKPEELTPLTDPNWVYGVLQKIALRDAECDAGPVAAQAPWAAGANTPTQAQATQAPWVAAPTPRRASATATPAARATPADGATPQSSTGNDSGKKPWPGLGRRMHVLRLPGSVASAQARLRDLELEP</sequence>
<gene>
    <name evidence="3" type="primary">TIP41</name>
    <name evidence="3" type="ORF">CspeluHIS016_0112630</name>
</gene>
<protein>
    <recommendedName>
        <fullName evidence="5">TIP41-domain-containing protein</fullName>
    </recommendedName>
</protein>
<evidence type="ECO:0008006" key="5">
    <source>
        <dbReference type="Google" id="ProtNLM"/>
    </source>
</evidence>
<reference evidence="3" key="1">
    <citation type="journal article" date="2023" name="BMC Genomics">
        <title>Chromosome-level genome assemblies of Cutaneotrichosporon spp. (Trichosporonales, Basidiomycota) reveal imbalanced evolution between nucleotide sequences and chromosome synteny.</title>
        <authorList>
            <person name="Kobayashi Y."/>
            <person name="Kayamori A."/>
            <person name="Aoki K."/>
            <person name="Shiwa Y."/>
            <person name="Matsutani M."/>
            <person name="Fujita N."/>
            <person name="Sugita T."/>
            <person name="Iwasaki W."/>
            <person name="Tanaka N."/>
            <person name="Takashima M."/>
        </authorList>
    </citation>
    <scope>NUCLEOTIDE SEQUENCE</scope>
    <source>
        <strain evidence="3">HIS016</strain>
    </source>
</reference>
<feature type="region of interest" description="Disordered" evidence="2">
    <location>
        <begin position="308"/>
        <end position="390"/>
    </location>
</feature>
<reference evidence="3" key="2">
    <citation type="submission" date="2023-06" db="EMBL/GenBank/DDBJ databases">
        <authorList>
            <person name="Kobayashi Y."/>
            <person name="Kayamori A."/>
            <person name="Aoki K."/>
            <person name="Shiwa Y."/>
            <person name="Fujita N."/>
            <person name="Sugita T."/>
            <person name="Iwasaki W."/>
            <person name="Tanaka N."/>
            <person name="Takashima M."/>
        </authorList>
    </citation>
    <scope>NUCLEOTIDE SEQUENCE</scope>
    <source>
        <strain evidence="3">HIS016</strain>
    </source>
</reference>
<dbReference type="Proteomes" id="UP001222932">
    <property type="component" value="Unassembled WGS sequence"/>
</dbReference>
<dbReference type="PANTHER" id="PTHR21021">
    <property type="entry name" value="GAF/PUTATIVE CYTOSKELETAL PROTEIN"/>
    <property type="match status" value="1"/>
</dbReference>
<dbReference type="Pfam" id="PF04176">
    <property type="entry name" value="TIP41"/>
    <property type="match status" value="1"/>
</dbReference>